<dbReference type="EMBL" id="MEVD01000013">
    <property type="protein sequence ID" value="OGC53619.1"/>
    <property type="molecule type" value="Genomic_DNA"/>
</dbReference>
<proteinExistence type="predicted"/>
<evidence type="ECO:0000256" key="1">
    <source>
        <dbReference type="SAM" id="MobiDB-lite"/>
    </source>
</evidence>
<reference evidence="3 4" key="1">
    <citation type="journal article" date="2016" name="Nat. Commun.">
        <title>Thousands of microbial genomes shed light on interconnected biogeochemical processes in an aquifer system.</title>
        <authorList>
            <person name="Anantharaman K."/>
            <person name="Brown C.T."/>
            <person name="Hug L.A."/>
            <person name="Sharon I."/>
            <person name="Castelle C.J."/>
            <person name="Probst A.J."/>
            <person name="Thomas B.C."/>
            <person name="Singh A."/>
            <person name="Wilkins M.J."/>
            <person name="Karaoz U."/>
            <person name="Brodie E.L."/>
            <person name="Williams K.H."/>
            <person name="Hubbard S.S."/>
            <person name="Banfield J.F."/>
        </authorList>
    </citation>
    <scope>NUCLEOTIDE SEQUENCE [LARGE SCALE GENOMIC DNA]</scope>
</reference>
<feature type="compositionally biased region" description="Low complexity" evidence="1">
    <location>
        <begin position="53"/>
        <end position="63"/>
    </location>
</feature>
<evidence type="ECO:0000256" key="2">
    <source>
        <dbReference type="SAM" id="Phobius"/>
    </source>
</evidence>
<comment type="caution">
    <text evidence="3">The sequence shown here is derived from an EMBL/GenBank/DDBJ whole genome shotgun (WGS) entry which is preliminary data.</text>
</comment>
<organism evidence="3 4">
    <name type="scientific">candidate division WWE3 bacterium RIFCSPHIGHO2_02_FULL_38_14</name>
    <dbReference type="NCBI Taxonomy" id="1802620"/>
    <lineage>
        <taxon>Bacteria</taxon>
        <taxon>Katanobacteria</taxon>
    </lineage>
</organism>
<keyword evidence="2" id="KW-0472">Membrane</keyword>
<dbReference type="Proteomes" id="UP000178127">
    <property type="component" value="Unassembled WGS sequence"/>
</dbReference>
<gene>
    <name evidence="3" type="ORF">A3D91_04220</name>
</gene>
<protein>
    <submittedName>
        <fullName evidence="3">Uncharacterized protein</fullName>
    </submittedName>
</protein>
<feature type="region of interest" description="Disordered" evidence="1">
    <location>
        <begin position="1"/>
        <end position="72"/>
    </location>
</feature>
<feature type="compositionally biased region" description="Pro residues" evidence="1">
    <location>
        <begin position="37"/>
        <end position="52"/>
    </location>
</feature>
<dbReference type="AlphaFoldDB" id="A0A1F4V8Y3"/>
<keyword evidence="2" id="KW-0812">Transmembrane</keyword>
<evidence type="ECO:0000313" key="3">
    <source>
        <dbReference type="EMBL" id="OGC53619.1"/>
    </source>
</evidence>
<name>A0A1F4V8Y3_UNCKA</name>
<keyword evidence="2" id="KW-1133">Transmembrane helix</keyword>
<accession>A0A1F4V8Y3</accession>
<evidence type="ECO:0000313" key="4">
    <source>
        <dbReference type="Proteomes" id="UP000178127"/>
    </source>
</evidence>
<feature type="transmembrane region" description="Helical" evidence="2">
    <location>
        <begin position="79"/>
        <end position="95"/>
    </location>
</feature>
<feature type="compositionally biased region" description="Polar residues" evidence="1">
    <location>
        <begin position="1"/>
        <end position="29"/>
    </location>
</feature>
<sequence>MDQTNPPSSKDSVQNGTSLQTPNENQASNVLPKVPLNQPPQSPQPTQPPLPSSQPTSDTTQPPSTTPHPHPKFKIKKRYILLTTLISLIVIIITLQELNKKQVEEVDQNPPFSITQAPTPTPEEEPARQWKSFSASQHGITFKYPIESYLEKSNPFSQDSPVYKAIFRGKRQDEGLITESNLLDGYIFKITVNTNPQNRPLIDLANNKKSSFAFSCPDLAQISDVKSAKIDDLAAQTFSVINCNSDFKVTFVVSKNFVYEIDQIYKGDIGFKQKYEKDTDEILFSLKVDRELPPPEEPIIAFENKEHGFSFRHPRFNTNCCQVPAPVYGEFSNTAKFYFVDTSLGVPEKNKPFDGFGIFVDTNKDKITFETYLESEKTALLEDYKVITGRNPEESQEIIKVGEVDAILLKGYAWWGDVIMLQVPNTSRIMIISKTEYLPGSFKDVFNDILRSFVFTAKVAGASDESEPM</sequence>